<dbReference type="InterPro" id="IPR000307">
    <property type="entry name" value="Ribosomal_bS16"/>
</dbReference>
<evidence type="ECO:0000313" key="6">
    <source>
        <dbReference type="Proteomes" id="UP000319557"/>
    </source>
</evidence>
<evidence type="ECO:0000256" key="2">
    <source>
        <dbReference type="ARBA" id="ARBA00023274"/>
    </source>
</evidence>
<evidence type="ECO:0000313" key="5">
    <source>
        <dbReference type="EMBL" id="QDS86718.1"/>
    </source>
</evidence>
<feature type="compositionally biased region" description="Low complexity" evidence="4">
    <location>
        <begin position="115"/>
        <end position="129"/>
    </location>
</feature>
<dbReference type="GO" id="GO:0015935">
    <property type="term" value="C:small ribosomal subunit"/>
    <property type="evidence" value="ECO:0007669"/>
    <property type="project" value="TreeGrafter"/>
</dbReference>
<dbReference type="SUPFAM" id="SSF54565">
    <property type="entry name" value="Ribosomal protein S16"/>
    <property type="match status" value="1"/>
</dbReference>
<dbReference type="GO" id="GO:0005737">
    <property type="term" value="C:cytoplasm"/>
    <property type="evidence" value="ECO:0007669"/>
    <property type="project" value="UniProtKB-ARBA"/>
</dbReference>
<dbReference type="PANTHER" id="PTHR12919">
    <property type="entry name" value="30S RIBOSOMAL PROTEIN S16"/>
    <property type="match status" value="1"/>
</dbReference>
<reference evidence="5 6" key="1">
    <citation type="submission" date="2019-02" db="EMBL/GenBank/DDBJ databases">
        <title>Deep-cultivation of Planctomycetes and their phenomic and genomic characterization uncovers novel biology.</title>
        <authorList>
            <person name="Wiegand S."/>
            <person name="Jogler M."/>
            <person name="Boedeker C."/>
            <person name="Pinto D."/>
            <person name="Vollmers J."/>
            <person name="Rivas-Marin E."/>
            <person name="Kohn T."/>
            <person name="Peeters S.H."/>
            <person name="Heuer A."/>
            <person name="Rast P."/>
            <person name="Oberbeckmann S."/>
            <person name="Bunk B."/>
            <person name="Jeske O."/>
            <person name="Meyerdierks A."/>
            <person name="Storesund J.E."/>
            <person name="Kallscheuer N."/>
            <person name="Luecker S."/>
            <person name="Lage O.M."/>
            <person name="Pohl T."/>
            <person name="Merkel B.J."/>
            <person name="Hornburger P."/>
            <person name="Mueller R.-W."/>
            <person name="Bruemmer F."/>
            <person name="Labrenz M."/>
            <person name="Spormann A.M."/>
            <person name="Op den Camp H."/>
            <person name="Overmann J."/>
            <person name="Amann R."/>
            <person name="Jetten M.S.M."/>
            <person name="Mascher T."/>
            <person name="Medema M.H."/>
            <person name="Devos D.P."/>
            <person name="Kaster A.-K."/>
            <person name="Ovreas L."/>
            <person name="Rohde M."/>
            <person name="Galperin M.Y."/>
            <person name="Jogler C."/>
        </authorList>
    </citation>
    <scope>NUCLEOTIDE SEQUENCE [LARGE SCALE GENOMIC DNA]</scope>
    <source>
        <strain evidence="5 6">EC9</strain>
    </source>
</reference>
<evidence type="ECO:0000256" key="4">
    <source>
        <dbReference type="SAM" id="MobiDB-lite"/>
    </source>
</evidence>
<dbReference type="Proteomes" id="UP000319557">
    <property type="component" value="Chromosome"/>
</dbReference>
<accession>A0A517LVT0</accession>
<dbReference type="InterPro" id="IPR023803">
    <property type="entry name" value="Ribosomal_bS16_dom_sf"/>
</dbReference>
<dbReference type="KEGG" id="ruv:EC9_08910"/>
<dbReference type="GO" id="GO:0003735">
    <property type="term" value="F:structural constituent of ribosome"/>
    <property type="evidence" value="ECO:0007669"/>
    <property type="project" value="InterPro"/>
</dbReference>
<sequence length="129" mass="14257">MAVRIRMKKMGRAHRPFYRLCAVDQRNPRDGKVIEELGYYDTSVPETDARAILKGERINYWLGVGAQASDKCQILIKKYGAEGTHLEKQREALQRMQAGRPVPAPKPAKPKAEAEAPAAEAAPAEAASE</sequence>
<dbReference type="PANTHER" id="PTHR12919:SF20">
    <property type="entry name" value="SMALL RIBOSOMAL SUBUNIT PROTEIN BS16M"/>
    <property type="match status" value="1"/>
</dbReference>
<organism evidence="5 6">
    <name type="scientific">Rosistilla ulvae</name>
    <dbReference type="NCBI Taxonomy" id="1930277"/>
    <lineage>
        <taxon>Bacteria</taxon>
        <taxon>Pseudomonadati</taxon>
        <taxon>Planctomycetota</taxon>
        <taxon>Planctomycetia</taxon>
        <taxon>Pirellulales</taxon>
        <taxon>Pirellulaceae</taxon>
        <taxon>Rosistilla</taxon>
    </lineage>
</organism>
<dbReference type="EMBL" id="CP036261">
    <property type="protein sequence ID" value="QDS86718.1"/>
    <property type="molecule type" value="Genomic_DNA"/>
</dbReference>
<comment type="similarity">
    <text evidence="3">Belongs to the bacterial ribosomal protein bS16 family.</text>
</comment>
<dbReference type="GO" id="GO:0006412">
    <property type="term" value="P:translation"/>
    <property type="evidence" value="ECO:0007669"/>
    <property type="project" value="UniProtKB-UniRule"/>
</dbReference>
<evidence type="ECO:0000256" key="1">
    <source>
        <dbReference type="ARBA" id="ARBA00022980"/>
    </source>
</evidence>
<dbReference type="AlphaFoldDB" id="A0A517LVT0"/>
<dbReference type="Pfam" id="PF00886">
    <property type="entry name" value="Ribosomal_S16"/>
    <property type="match status" value="1"/>
</dbReference>
<proteinExistence type="inferred from homology"/>
<dbReference type="NCBIfam" id="TIGR00002">
    <property type="entry name" value="S16"/>
    <property type="match status" value="1"/>
</dbReference>
<keyword evidence="1 3" id="KW-0689">Ribosomal protein</keyword>
<dbReference type="RefSeq" id="WP_232529999.1">
    <property type="nucleotide sequence ID" value="NZ_CP036261.1"/>
</dbReference>
<protein>
    <recommendedName>
        <fullName evidence="3">Small ribosomal subunit protein bS16</fullName>
    </recommendedName>
</protein>
<feature type="region of interest" description="Disordered" evidence="4">
    <location>
        <begin position="91"/>
        <end position="129"/>
    </location>
</feature>
<keyword evidence="2 3" id="KW-0687">Ribonucleoprotein</keyword>
<name>A0A517LVT0_9BACT</name>
<dbReference type="HAMAP" id="MF_00385">
    <property type="entry name" value="Ribosomal_bS16"/>
    <property type="match status" value="1"/>
</dbReference>
<dbReference type="Gene3D" id="3.30.1320.10">
    <property type="match status" value="1"/>
</dbReference>
<evidence type="ECO:0000256" key="3">
    <source>
        <dbReference type="HAMAP-Rule" id="MF_00385"/>
    </source>
</evidence>
<keyword evidence="6" id="KW-1185">Reference proteome</keyword>
<gene>
    <name evidence="3 5" type="primary">rpsP</name>
    <name evidence="5" type="ORF">EC9_08910</name>
</gene>